<gene>
    <name evidence="1" type="ORF">THOM_2821</name>
</gene>
<accession>L7JS55</accession>
<dbReference type="Proteomes" id="UP000011185">
    <property type="component" value="Unassembled WGS sequence"/>
</dbReference>
<evidence type="ECO:0000313" key="1">
    <source>
        <dbReference type="EMBL" id="ELQ74244.1"/>
    </source>
</evidence>
<dbReference type="AlphaFoldDB" id="L7JS55"/>
<evidence type="ECO:0000313" key="2">
    <source>
        <dbReference type="Proteomes" id="UP000011185"/>
    </source>
</evidence>
<dbReference type="HOGENOM" id="CLU_2656208_0_0_1"/>
<proteinExistence type="predicted"/>
<dbReference type="InParanoid" id="L7JS55"/>
<sequence>MSFIYLGEHEICPGENTRNKYRERRKYNTYQEQGSKNMPKNDHPLGRNEMDCVVALSLLKKGVKHVSIDVYNRFFR</sequence>
<protein>
    <submittedName>
        <fullName evidence="1">Uncharacterized protein</fullName>
    </submittedName>
</protein>
<keyword evidence="2" id="KW-1185">Reference proteome</keyword>
<organism evidence="1 2">
    <name type="scientific">Trachipleistophora hominis</name>
    <name type="common">Microsporidian parasite</name>
    <dbReference type="NCBI Taxonomy" id="72359"/>
    <lineage>
        <taxon>Eukaryota</taxon>
        <taxon>Fungi</taxon>
        <taxon>Fungi incertae sedis</taxon>
        <taxon>Microsporidia</taxon>
        <taxon>Pleistophoridae</taxon>
        <taxon>Trachipleistophora</taxon>
    </lineage>
</organism>
<dbReference type="EMBL" id="JH994056">
    <property type="protein sequence ID" value="ELQ74244.1"/>
    <property type="molecule type" value="Genomic_DNA"/>
</dbReference>
<name>L7JS55_TRAHO</name>
<dbReference type="VEuPathDB" id="MicrosporidiaDB:THOM_2821"/>
<reference evidence="1 2" key="1">
    <citation type="journal article" date="2012" name="PLoS Pathog.">
        <title>The genome of the obligate intracellular parasite Trachipleistophora hominis: new insights into microsporidian genome dynamics and reductive evolution.</title>
        <authorList>
            <person name="Heinz E."/>
            <person name="Williams T.A."/>
            <person name="Nakjang S."/>
            <person name="Noel C.J."/>
            <person name="Swan D.C."/>
            <person name="Goldberg A.V."/>
            <person name="Harris S.R."/>
            <person name="Weinmaier T."/>
            <person name="Markert S."/>
            <person name="Becher D."/>
            <person name="Bernhardt J."/>
            <person name="Dagan T."/>
            <person name="Hacker C."/>
            <person name="Lucocq J.M."/>
            <person name="Schweder T."/>
            <person name="Rattei T."/>
            <person name="Hall N."/>
            <person name="Hirt R.P."/>
            <person name="Embley T.M."/>
        </authorList>
    </citation>
    <scope>NUCLEOTIDE SEQUENCE [LARGE SCALE GENOMIC DNA]</scope>
</reference>